<evidence type="ECO:0000313" key="2">
    <source>
        <dbReference type="Proteomes" id="UP001220324"/>
    </source>
</evidence>
<dbReference type="Proteomes" id="UP001220324">
    <property type="component" value="Unassembled WGS sequence"/>
</dbReference>
<dbReference type="EMBL" id="JAQIZZ010000002">
    <property type="protein sequence ID" value="KAJ5552385.1"/>
    <property type="molecule type" value="Genomic_DNA"/>
</dbReference>
<sequence>MPDFLDTLESFVGNTPWKVGTIRYEENILELCYVLNLVLPSENAGLEEPAESVTAEAKQSLRFKESWLPDHQNSAPDLSSFYESASVLIYSSSGPLSSPEIPSMFVISDSGMPYEIVRSAVETSAKKAFGDVEFHISLGQVSMAGWRSVLLYLEHLVSRLTRHQRKNPFKGENFEQISDELDHASEDLHLNAEAMRLLKHAFSETTYDERSPKTLLRAIIDLEYNFMIMWEKAKELQKKVAAAKSDVW</sequence>
<proteinExistence type="predicted"/>
<dbReference type="AlphaFoldDB" id="A0AAD6GJT8"/>
<accession>A0AAD6GJT8</accession>
<protein>
    <submittedName>
        <fullName evidence="1">Uncharacterized protein</fullName>
    </submittedName>
</protein>
<evidence type="ECO:0000313" key="1">
    <source>
        <dbReference type="EMBL" id="KAJ5552385.1"/>
    </source>
</evidence>
<keyword evidence="2" id="KW-1185">Reference proteome</keyword>
<comment type="caution">
    <text evidence="1">The sequence shown here is derived from an EMBL/GenBank/DDBJ whole genome shotgun (WGS) entry which is preliminary data.</text>
</comment>
<name>A0AAD6GJT8_9EURO</name>
<organism evidence="1 2">
    <name type="scientific">Penicillium frequentans</name>
    <dbReference type="NCBI Taxonomy" id="3151616"/>
    <lineage>
        <taxon>Eukaryota</taxon>
        <taxon>Fungi</taxon>
        <taxon>Dikarya</taxon>
        <taxon>Ascomycota</taxon>
        <taxon>Pezizomycotina</taxon>
        <taxon>Eurotiomycetes</taxon>
        <taxon>Eurotiomycetidae</taxon>
        <taxon>Eurotiales</taxon>
        <taxon>Aspergillaceae</taxon>
        <taxon>Penicillium</taxon>
    </lineage>
</organism>
<reference evidence="1 2" key="1">
    <citation type="journal article" date="2023" name="IMA Fungus">
        <title>Comparative genomic study of the Penicillium genus elucidates a diverse pangenome and 15 lateral gene transfer events.</title>
        <authorList>
            <person name="Petersen C."/>
            <person name="Sorensen T."/>
            <person name="Nielsen M.R."/>
            <person name="Sondergaard T.E."/>
            <person name="Sorensen J.L."/>
            <person name="Fitzpatrick D.A."/>
            <person name="Frisvad J.C."/>
            <person name="Nielsen K.L."/>
        </authorList>
    </citation>
    <scope>NUCLEOTIDE SEQUENCE [LARGE SCALE GENOMIC DNA]</scope>
    <source>
        <strain evidence="1 2">IBT 35679</strain>
    </source>
</reference>
<gene>
    <name evidence="1" type="ORF">N7494_001763</name>
</gene>